<protein>
    <submittedName>
        <fullName evidence="2">DNA-binding transcriptional regulator, MarR family</fullName>
    </submittedName>
</protein>
<evidence type="ECO:0000259" key="1">
    <source>
        <dbReference type="PROSITE" id="PS50995"/>
    </source>
</evidence>
<dbReference type="Gene3D" id="1.10.10.10">
    <property type="entry name" value="Winged helix-like DNA-binding domain superfamily/Winged helix DNA-binding domain"/>
    <property type="match status" value="1"/>
</dbReference>
<dbReference type="GO" id="GO:0006950">
    <property type="term" value="P:response to stress"/>
    <property type="evidence" value="ECO:0007669"/>
    <property type="project" value="TreeGrafter"/>
</dbReference>
<dbReference type="GO" id="GO:0003700">
    <property type="term" value="F:DNA-binding transcription factor activity"/>
    <property type="evidence" value="ECO:0007669"/>
    <property type="project" value="InterPro"/>
</dbReference>
<reference evidence="2 3" key="1">
    <citation type="submission" date="2016-10" db="EMBL/GenBank/DDBJ databases">
        <authorList>
            <person name="de Groot N.N."/>
        </authorList>
    </citation>
    <scope>NUCLEOTIDE SEQUENCE [LARGE SCALE GENOMIC DNA]</scope>
    <source>
        <strain evidence="2 3">CGMCC 1.9159</strain>
    </source>
</reference>
<dbReference type="Pfam" id="PF01047">
    <property type="entry name" value="MarR"/>
    <property type="match status" value="1"/>
</dbReference>
<dbReference type="PANTHER" id="PTHR33164">
    <property type="entry name" value="TRANSCRIPTIONAL REGULATOR, MARR FAMILY"/>
    <property type="match status" value="1"/>
</dbReference>
<dbReference type="InterPro" id="IPR036388">
    <property type="entry name" value="WH-like_DNA-bd_sf"/>
</dbReference>
<feature type="domain" description="HTH marR-type" evidence="1">
    <location>
        <begin position="1"/>
        <end position="142"/>
    </location>
</feature>
<dbReference type="SUPFAM" id="SSF46785">
    <property type="entry name" value="Winged helix' DNA-binding domain"/>
    <property type="match status" value="1"/>
</dbReference>
<sequence length="151" mass="16711">MDHDEQPPPDAVGEALRTAMTSIARWTARTHTRGEGPTPGEVWLLQRLAATGARRMGELADLGRVDRSTMTAQVKRLVERGWAERVPEPSDRRAVTISITEAGRAALREVLTRESGALARVLRDWPSEDVARLVDLLTRFARAVDEDQSSS</sequence>
<dbReference type="RefSeq" id="WP_093251770.1">
    <property type="nucleotide sequence ID" value="NZ_FNGP01000003.1"/>
</dbReference>
<dbReference type="OrthoDB" id="8966183at2"/>
<dbReference type="SMART" id="SM00347">
    <property type="entry name" value="HTH_MARR"/>
    <property type="match status" value="1"/>
</dbReference>
<dbReference type="PRINTS" id="PR00598">
    <property type="entry name" value="HTHMARR"/>
</dbReference>
<proteinExistence type="predicted"/>
<organism evidence="2 3">
    <name type="scientific">Tessaracoccus oleiagri</name>
    <dbReference type="NCBI Taxonomy" id="686624"/>
    <lineage>
        <taxon>Bacteria</taxon>
        <taxon>Bacillati</taxon>
        <taxon>Actinomycetota</taxon>
        <taxon>Actinomycetes</taxon>
        <taxon>Propionibacteriales</taxon>
        <taxon>Propionibacteriaceae</taxon>
        <taxon>Tessaracoccus</taxon>
    </lineage>
</organism>
<evidence type="ECO:0000313" key="2">
    <source>
        <dbReference type="EMBL" id="SDL58229.1"/>
    </source>
</evidence>
<dbReference type="GO" id="GO:0003677">
    <property type="term" value="F:DNA binding"/>
    <property type="evidence" value="ECO:0007669"/>
    <property type="project" value="UniProtKB-KW"/>
</dbReference>
<dbReference type="STRING" id="686624.SAMN04488242_2099"/>
<dbReference type="InterPro" id="IPR039422">
    <property type="entry name" value="MarR/SlyA-like"/>
</dbReference>
<accession>A0A1G9L8A9</accession>
<name>A0A1G9L8A9_9ACTN</name>
<gene>
    <name evidence="2" type="ORF">SAMN04488242_2099</name>
</gene>
<dbReference type="PANTHER" id="PTHR33164:SF57">
    <property type="entry name" value="MARR-FAMILY TRANSCRIPTIONAL REGULATOR"/>
    <property type="match status" value="1"/>
</dbReference>
<dbReference type="InterPro" id="IPR036390">
    <property type="entry name" value="WH_DNA-bd_sf"/>
</dbReference>
<dbReference type="Proteomes" id="UP000199475">
    <property type="component" value="Unassembled WGS sequence"/>
</dbReference>
<dbReference type="PROSITE" id="PS50995">
    <property type="entry name" value="HTH_MARR_2"/>
    <property type="match status" value="1"/>
</dbReference>
<keyword evidence="2" id="KW-0238">DNA-binding</keyword>
<dbReference type="InterPro" id="IPR000835">
    <property type="entry name" value="HTH_MarR-typ"/>
</dbReference>
<keyword evidence="3" id="KW-1185">Reference proteome</keyword>
<dbReference type="AlphaFoldDB" id="A0A1G9L8A9"/>
<dbReference type="EMBL" id="FNGP01000003">
    <property type="protein sequence ID" value="SDL58229.1"/>
    <property type="molecule type" value="Genomic_DNA"/>
</dbReference>
<evidence type="ECO:0000313" key="3">
    <source>
        <dbReference type="Proteomes" id="UP000199475"/>
    </source>
</evidence>